<dbReference type="Pfam" id="PF08859">
    <property type="entry name" value="DGC"/>
    <property type="match status" value="1"/>
</dbReference>
<dbReference type="OrthoDB" id="2111735at2"/>
<dbReference type="Proteomes" id="UP000293296">
    <property type="component" value="Chromosome"/>
</dbReference>
<reference evidence="1 2" key="1">
    <citation type="submission" date="2018-02" db="EMBL/GenBank/DDBJ databases">
        <title>Genome sequence of Desulfovibrio carbinolicus DSM 3852.</title>
        <authorList>
            <person name="Wilbanks E."/>
            <person name="Skennerton C.T."/>
            <person name="Orphan V.J."/>
        </authorList>
    </citation>
    <scope>NUCLEOTIDE SEQUENCE [LARGE SCALE GENOMIC DNA]</scope>
    <source>
        <strain evidence="1 2">DSM 3852</strain>
    </source>
</reference>
<dbReference type="EMBL" id="CP026538">
    <property type="protein sequence ID" value="QAZ65806.1"/>
    <property type="molecule type" value="Genomic_DNA"/>
</dbReference>
<proteinExistence type="predicted"/>
<dbReference type="KEGG" id="dcb:C3Y92_00545"/>
<gene>
    <name evidence="1" type="ORF">C3Y92_00545</name>
</gene>
<accession>A0A4P6HH60</accession>
<keyword evidence="2" id="KW-1185">Reference proteome</keyword>
<dbReference type="PIRSF" id="PIRSF037181">
    <property type="entry name" value="DGC"/>
    <property type="match status" value="1"/>
</dbReference>
<dbReference type="RefSeq" id="WP_129348490.1">
    <property type="nucleotide sequence ID" value="NZ_CP026538.1"/>
</dbReference>
<evidence type="ECO:0000313" key="1">
    <source>
        <dbReference type="EMBL" id="QAZ65806.1"/>
    </source>
</evidence>
<dbReference type="AlphaFoldDB" id="A0A4P6HH60"/>
<organism evidence="1 2">
    <name type="scientific">Solidesulfovibrio carbinolicus</name>
    <dbReference type="NCBI Taxonomy" id="296842"/>
    <lineage>
        <taxon>Bacteria</taxon>
        <taxon>Pseudomonadati</taxon>
        <taxon>Thermodesulfobacteriota</taxon>
        <taxon>Desulfovibrionia</taxon>
        <taxon>Desulfovibrionales</taxon>
        <taxon>Desulfovibrionaceae</taxon>
        <taxon>Solidesulfovibrio</taxon>
    </lineage>
</organism>
<evidence type="ECO:0000313" key="2">
    <source>
        <dbReference type="Proteomes" id="UP000293296"/>
    </source>
</evidence>
<protein>
    <submittedName>
        <fullName evidence="1">Zinc-binding protein</fullName>
    </submittedName>
</protein>
<name>A0A4P6HH60_9BACT</name>
<dbReference type="InterPro" id="IPR014958">
    <property type="entry name" value="DGC"/>
</dbReference>
<sequence length="128" mass="12772">MQPASSCACGAKPRFVFACSGAADVGAVADLAARRLSADGTAAMFCLAGIGGRVPGILKSVETASAIAAIDGCPLDCAKKTLEQAGFTGFGHVRLTDLGLEKGHTPATDEHVAQAARAAAALFAGERP</sequence>